<name>A0AAN8LIG9_9TELE</name>
<accession>A0AAN8LIG9</accession>
<dbReference type="Gene3D" id="3.10.390.10">
    <property type="entry name" value="SAND domain-like"/>
    <property type="match status" value="2"/>
</dbReference>
<dbReference type="SMART" id="SM00249">
    <property type="entry name" value="PHD"/>
    <property type="match status" value="1"/>
</dbReference>
<dbReference type="InterPro" id="IPR013083">
    <property type="entry name" value="Znf_RING/FYVE/PHD"/>
</dbReference>
<evidence type="ECO:0000256" key="3">
    <source>
        <dbReference type="ARBA" id="ARBA00022771"/>
    </source>
</evidence>
<dbReference type="Pfam" id="PF00628">
    <property type="entry name" value="PHD"/>
    <property type="match status" value="1"/>
</dbReference>
<dbReference type="Gene3D" id="1.20.920.10">
    <property type="entry name" value="Bromodomain-like"/>
    <property type="match status" value="1"/>
</dbReference>
<comment type="caution">
    <text evidence="13">The sequence shown here is derived from an EMBL/GenBank/DDBJ whole genome shotgun (WGS) entry which is preliminary data.</text>
</comment>
<dbReference type="InterPro" id="IPR010919">
    <property type="entry name" value="SAND-like_dom_sf"/>
</dbReference>
<feature type="compositionally biased region" description="Basic residues" evidence="8">
    <location>
        <begin position="148"/>
        <end position="160"/>
    </location>
</feature>
<evidence type="ECO:0000259" key="11">
    <source>
        <dbReference type="PROSITE" id="PS50864"/>
    </source>
</evidence>
<dbReference type="PROSITE" id="PS50864">
    <property type="entry name" value="SAND"/>
    <property type="match status" value="2"/>
</dbReference>
<dbReference type="Gene3D" id="3.30.40.10">
    <property type="entry name" value="Zinc/RING finger domain, C3HC4 (zinc finger)"/>
    <property type="match status" value="1"/>
</dbReference>
<dbReference type="SUPFAM" id="SSF57903">
    <property type="entry name" value="FYVE/PHD zinc finger"/>
    <property type="match status" value="1"/>
</dbReference>
<dbReference type="GO" id="GO:0000981">
    <property type="term" value="F:DNA-binding transcription factor activity, RNA polymerase II-specific"/>
    <property type="evidence" value="ECO:0007669"/>
    <property type="project" value="TreeGrafter"/>
</dbReference>
<evidence type="ECO:0008006" key="15">
    <source>
        <dbReference type="Google" id="ProtNLM"/>
    </source>
</evidence>
<dbReference type="PROSITE" id="PS50014">
    <property type="entry name" value="BROMODOMAIN_2"/>
    <property type="match status" value="1"/>
</dbReference>
<dbReference type="Pfam" id="PF01342">
    <property type="entry name" value="SAND"/>
    <property type="match status" value="2"/>
</dbReference>
<dbReference type="InterPro" id="IPR001487">
    <property type="entry name" value="Bromodomain"/>
</dbReference>
<dbReference type="GO" id="GO:0005634">
    <property type="term" value="C:nucleus"/>
    <property type="evidence" value="ECO:0007669"/>
    <property type="project" value="InterPro"/>
</dbReference>
<dbReference type="PROSITE" id="PS51414">
    <property type="entry name" value="HSR"/>
    <property type="match status" value="1"/>
</dbReference>
<dbReference type="EMBL" id="JAGTTL010000015">
    <property type="protein sequence ID" value="KAK6311423.1"/>
    <property type="molecule type" value="Genomic_DNA"/>
</dbReference>
<dbReference type="SUPFAM" id="SSF47370">
    <property type="entry name" value="Bromodomain"/>
    <property type="match status" value="1"/>
</dbReference>
<dbReference type="AlphaFoldDB" id="A0AAN8LIG9"/>
<evidence type="ECO:0000313" key="14">
    <source>
        <dbReference type="Proteomes" id="UP001356427"/>
    </source>
</evidence>
<dbReference type="Proteomes" id="UP001356427">
    <property type="component" value="Unassembled WGS sequence"/>
</dbReference>
<feature type="compositionally biased region" description="Acidic residues" evidence="8">
    <location>
        <begin position="321"/>
        <end position="342"/>
    </location>
</feature>
<dbReference type="InterPro" id="IPR001965">
    <property type="entry name" value="Znf_PHD"/>
</dbReference>
<dbReference type="PRINTS" id="PR00503">
    <property type="entry name" value="BROMODOMAIN"/>
</dbReference>
<dbReference type="SMART" id="SM00297">
    <property type="entry name" value="BROMO"/>
    <property type="match status" value="1"/>
</dbReference>
<dbReference type="GO" id="GO:0003677">
    <property type="term" value="F:DNA binding"/>
    <property type="evidence" value="ECO:0007669"/>
    <property type="project" value="InterPro"/>
</dbReference>
<feature type="compositionally biased region" description="Low complexity" evidence="8">
    <location>
        <begin position="168"/>
        <end position="177"/>
    </location>
</feature>
<evidence type="ECO:0000256" key="1">
    <source>
        <dbReference type="ARBA" id="ARBA00022553"/>
    </source>
</evidence>
<evidence type="ECO:0000256" key="4">
    <source>
        <dbReference type="ARBA" id="ARBA00022833"/>
    </source>
</evidence>
<dbReference type="SUPFAM" id="SSF63763">
    <property type="entry name" value="SAND domain-like"/>
    <property type="match status" value="2"/>
</dbReference>
<keyword evidence="1" id="KW-0597">Phosphoprotein</keyword>
<sequence length="652" mass="75521">MDRLDFLTDKQLLQFFHCSRTEMSCMEKPHTFLNQLRDHHLIPEKMHKNLIRMKSKELREKGVYQVLDWVEAERPDSIKLFWNCVFRDHLLQKYPTLRLLQNRLLNGSFTFYEKLPEKVEKEEVEDKKKKASVEGEEEEEEEEEEKKKTGRRKRKQKKRSGSMEEEQPSTSTQSTPSQKRKVQRPKYCSTLRKGVKADIWTWPIYKIQLPVNCGDKEGMLNRVKLAKGERCIVVQGRWLTPSVFEEFGGKKSSKNWKYSIRCRDTTLGKLIQEGHLTSPGFKRRKCTQEGHLTSPGFKRRKSTRAKRTLLPSNQSAGSITESEEDDDDDEEEEEEEEAEQEREEGGRGEQANTAGGESSTGGSHGVVKKSVFKVTCGAINGTLHKDRFASGSCGKSIRTELRWMTPVEFVKGSSALEDASWKKDIQWDGKPLSVLLESKILVIHSLLCKCKLCSPTAKDQHDQDNDDDCFICRSQGSLICCDKCPRSFHQRCHLPNVDDDMLGDNGPWMCTFCVLRDSQSWRYPKQMTYQEALTCRISDHLLECHYLLLCLYHADKDRIFVTERCINVRNYTSVIKTPIWLDRVVEKLQQNLYQSVQHFVSDVLLIFTNCATFNRDNAEFRGMGERLKDLFESEFKSTFSIQLQHPTASNSQ</sequence>
<reference evidence="13 14" key="1">
    <citation type="submission" date="2021-04" db="EMBL/GenBank/DDBJ databases">
        <authorList>
            <person name="De Guttry C."/>
            <person name="Zahm M."/>
            <person name="Klopp C."/>
            <person name="Cabau C."/>
            <person name="Louis A."/>
            <person name="Berthelot C."/>
            <person name="Parey E."/>
            <person name="Roest Crollius H."/>
            <person name="Montfort J."/>
            <person name="Robinson-Rechavi M."/>
            <person name="Bucao C."/>
            <person name="Bouchez O."/>
            <person name="Gislard M."/>
            <person name="Lluch J."/>
            <person name="Milhes M."/>
            <person name="Lampietro C."/>
            <person name="Lopez Roques C."/>
            <person name="Donnadieu C."/>
            <person name="Braasch I."/>
            <person name="Desvignes T."/>
            <person name="Postlethwait J."/>
            <person name="Bobe J."/>
            <person name="Wedekind C."/>
            <person name="Guiguen Y."/>
        </authorList>
    </citation>
    <scope>NUCLEOTIDE SEQUENCE [LARGE SCALE GENOMIC DNA]</scope>
    <source>
        <strain evidence="13">Cs_M1</strain>
        <tissue evidence="13">Blood</tissue>
    </source>
</reference>
<dbReference type="InterPro" id="IPR043563">
    <property type="entry name" value="Sp110/Sp140/Sp140L-like"/>
</dbReference>
<dbReference type="Pfam" id="PF03172">
    <property type="entry name" value="HSR"/>
    <property type="match status" value="1"/>
</dbReference>
<proteinExistence type="predicted"/>
<evidence type="ECO:0000259" key="9">
    <source>
        <dbReference type="PROSITE" id="PS50014"/>
    </source>
</evidence>
<evidence type="ECO:0000256" key="7">
    <source>
        <dbReference type="PROSITE-ProRule" id="PRU00146"/>
    </source>
</evidence>
<dbReference type="InterPro" id="IPR019787">
    <property type="entry name" value="Znf_PHD-finger"/>
</dbReference>
<keyword evidence="4" id="KW-0862">Zinc</keyword>
<feature type="domain" description="PHD-type" evidence="10">
    <location>
        <begin position="466"/>
        <end position="516"/>
    </location>
</feature>
<feature type="compositionally biased region" description="Acidic residues" evidence="8">
    <location>
        <begin position="134"/>
        <end position="144"/>
    </location>
</feature>
<dbReference type="SMART" id="SM00258">
    <property type="entry name" value="SAND"/>
    <property type="match status" value="2"/>
</dbReference>
<protein>
    <recommendedName>
        <fullName evidence="15">Nuclear body protein SP140-like protein</fullName>
    </recommendedName>
</protein>
<keyword evidence="2" id="KW-0479">Metal-binding</keyword>
<dbReference type="PANTHER" id="PTHR46386">
    <property type="entry name" value="NUCLEAR BODY PROTEIN SP140"/>
    <property type="match status" value="1"/>
</dbReference>
<evidence type="ECO:0000256" key="5">
    <source>
        <dbReference type="ARBA" id="ARBA00023117"/>
    </source>
</evidence>
<dbReference type="Pfam" id="PF00439">
    <property type="entry name" value="Bromodomain"/>
    <property type="match status" value="1"/>
</dbReference>
<keyword evidence="5 6" id="KW-0103">Bromodomain</keyword>
<evidence type="ECO:0000256" key="6">
    <source>
        <dbReference type="PROSITE-ProRule" id="PRU00035"/>
    </source>
</evidence>
<feature type="region of interest" description="Disordered" evidence="8">
    <location>
        <begin position="280"/>
        <end position="365"/>
    </location>
</feature>
<dbReference type="InterPro" id="IPR004865">
    <property type="entry name" value="HSR_dom"/>
</dbReference>
<feature type="domain" description="SAND" evidence="11">
    <location>
        <begin position="367"/>
        <end position="442"/>
    </location>
</feature>
<feature type="compositionally biased region" description="Basic residues" evidence="8">
    <location>
        <begin position="297"/>
        <end position="307"/>
    </location>
</feature>
<feature type="domain" description="HSR" evidence="12">
    <location>
        <begin position="1"/>
        <end position="109"/>
    </location>
</feature>
<feature type="region of interest" description="Disordered" evidence="8">
    <location>
        <begin position="122"/>
        <end position="186"/>
    </location>
</feature>
<keyword evidence="14" id="KW-1185">Reference proteome</keyword>
<dbReference type="InterPro" id="IPR011011">
    <property type="entry name" value="Znf_FYVE_PHD"/>
</dbReference>
<feature type="domain" description="Bromo" evidence="9">
    <location>
        <begin position="570"/>
        <end position="621"/>
    </location>
</feature>
<keyword evidence="3 7" id="KW-0863">Zinc-finger</keyword>
<evidence type="ECO:0000259" key="10">
    <source>
        <dbReference type="PROSITE" id="PS50016"/>
    </source>
</evidence>
<organism evidence="13 14">
    <name type="scientific">Coregonus suidteri</name>
    <dbReference type="NCBI Taxonomy" id="861788"/>
    <lineage>
        <taxon>Eukaryota</taxon>
        <taxon>Metazoa</taxon>
        <taxon>Chordata</taxon>
        <taxon>Craniata</taxon>
        <taxon>Vertebrata</taxon>
        <taxon>Euteleostomi</taxon>
        <taxon>Actinopterygii</taxon>
        <taxon>Neopterygii</taxon>
        <taxon>Teleostei</taxon>
        <taxon>Protacanthopterygii</taxon>
        <taxon>Salmoniformes</taxon>
        <taxon>Salmonidae</taxon>
        <taxon>Coregoninae</taxon>
        <taxon>Coregonus</taxon>
    </lineage>
</organism>
<evidence type="ECO:0000259" key="12">
    <source>
        <dbReference type="PROSITE" id="PS51414"/>
    </source>
</evidence>
<dbReference type="InterPro" id="IPR000770">
    <property type="entry name" value="SAND_dom"/>
</dbReference>
<dbReference type="PANTHER" id="PTHR46386:SF1">
    <property type="entry name" value="NUCLEAR BODY PROTEIN SP140-LIKE PROTEIN"/>
    <property type="match status" value="1"/>
</dbReference>
<evidence type="ECO:0000256" key="8">
    <source>
        <dbReference type="SAM" id="MobiDB-lite"/>
    </source>
</evidence>
<evidence type="ECO:0000256" key="2">
    <source>
        <dbReference type="ARBA" id="ARBA00022723"/>
    </source>
</evidence>
<feature type="domain" description="SAND" evidence="11">
    <location>
        <begin position="199"/>
        <end position="277"/>
    </location>
</feature>
<gene>
    <name evidence="13" type="ORF">J4Q44_G00170870</name>
</gene>
<feature type="compositionally biased region" description="Polar residues" evidence="8">
    <location>
        <begin position="310"/>
        <end position="320"/>
    </location>
</feature>
<dbReference type="PROSITE" id="PS50016">
    <property type="entry name" value="ZF_PHD_2"/>
    <property type="match status" value="1"/>
</dbReference>
<feature type="compositionally biased region" description="Basic and acidic residues" evidence="8">
    <location>
        <begin position="122"/>
        <end position="133"/>
    </location>
</feature>
<evidence type="ECO:0000313" key="13">
    <source>
        <dbReference type="EMBL" id="KAK6311423.1"/>
    </source>
</evidence>
<dbReference type="InterPro" id="IPR036427">
    <property type="entry name" value="Bromodomain-like_sf"/>
</dbReference>
<dbReference type="GO" id="GO:0008270">
    <property type="term" value="F:zinc ion binding"/>
    <property type="evidence" value="ECO:0007669"/>
    <property type="project" value="UniProtKB-KW"/>
</dbReference>
<dbReference type="CDD" id="cd15541">
    <property type="entry name" value="PHD_TIF1_like"/>
    <property type="match status" value="1"/>
</dbReference>